<proteinExistence type="predicted"/>
<name>A0ACD5UW85_AVESA</name>
<reference evidence="1" key="2">
    <citation type="submission" date="2025-09" db="UniProtKB">
        <authorList>
            <consortium name="EnsemblPlants"/>
        </authorList>
    </citation>
    <scope>IDENTIFICATION</scope>
</reference>
<accession>A0ACD5UW85</accession>
<dbReference type="EnsemblPlants" id="AVESA.00010b.r2.2CG0325500.1">
    <property type="protein sequence ID" value="AVESA.00010b.r2.2CG0325500.1.CDS"/>
    <property type="gene ID" value="AVESA.00010b.r2.2CG0325500"/>
</dbReference>
<evidence type="ECO:0000313" key="1">
    <source>
        <dbReference type="EnsemblPlants" id="AVESA.00010b.r2.2CG0325500.1.CDS"/>
    </source>
</evidence>
<reference evidence="1" key="1">
    <citation type="submission" date="2021-05" db="EMBL/GenBank/DDBJ databases">
        <authorList>
            <person name="Scholz U."/>
            <person name="Mascher M."/>
            <person name="Fiebig A."/>
        </authorList>
    </citation>
    <scope>NUCLEOTIDE SEQUENCE [LARGE SCALE GENOMIC DNA]</scope>
</reference>
<organism evidence="1 2">
    <name type="scientific">Avena sativa</name>
    <name type="common">Oat</name>
    <dbReference type="NCBI Taxonomy" id="4498"/>
    <lineage>
        <taxon>Eukaryota</taxon>
        <taxon>Viridiplantae</taxon>
        <taxon>Streptophyta</taxon>
        <taxon>Embryophyta</taxon>
        <taxon>Tracheophyta</taxon>
        <taxon>Spermatophyta</taxon>
        <taxon>Magnoliopsida</taxon>
        <taxon>Liliopsida</taxon>
        <taxon>Poales</taxon>
        <taxon>Poaceae</taxon>
        <taxon>BOP clade</taxon>
        <taxon>Pooideae</taxon>
        <taxon>Poodae</taxon>
        <taxon>Poeae</taxon>
        <taxon>Poeae Chloroplast Group 1 (Aveneae type)</taxon>
        <taxon>Aveninae</taxon>
        <taxon>Avena</taxon>
    </lineage>
</organism>
<dbReference type="Proteomes" id="UP001732700">
    <property type="component" value="Chromosome 2C"/>
</dbReference>
<evidence type="ECO:0000313" key="2">
    <source>
        <dbReference type="Proteomes" id="UP001732700"/>
    </source>
</evidence>
<protein>
    <submittedName>
        <fullName evidence="1">Uncharacterized protein</fullName>
    </submittedName>
</protein>
<sequence>MDKDLKRQIRAWELTELEHEAATPAGGIGNAIGWPECSVDLKLGGLCEIGAAANNRDVGKVSEATLSSSSSGAVKLPQHTTSGGGRGSPRGAAQKMYPSCAVDGCMVDLSTCRDYYRKHKVCEAHSKTPIVTVAGREMRFCQQCSRFHLLTEFDEAKRSCRKRLDGHNRRRRKPRPDNMNFECFMTSQQGNMFSSFATPRPMENWPGIIETEENLYYMHQNLLGISNMEHFVGSTSTNAKEGPHFGFLQEGEKIFATQPLGQPLLKIVAPPERMSSSNMTFPDGLTPVLDSDSALSPLSDLANSSGVDVGKMVQQTEHIPSTQHLFSSSSSFLCSQASIGSVSATGFSGPAVGNEQLNNNDLSPDNNETNYNGIFQVEGSSGGSPSSLCFPWQ</sequence>
<keyword evidence="2" id="KW-1185">Reference proteome</keyword>